<comment type="pathway">
    <text evidence="4">Hydrocarbon metabolism; alkane degradation.</text>
</comment>
<dbReference type="AlphaFoldDB" id="A0A242MXP5"/>
<comment type="cofactor">
    <cofactor evidence="2">
        <name>FAD</name>
        <dbReference type="ChEBI" id="CHEBI:57692"/>
    </cofactor>
</comment>
<evidence type="ECO:0000256" key="9">
    <source>
        <dbReference type="ARBA" id="ARBA00022723"/>
    </source>
</evidence>
<evidence type="ECO:0000313" key="14">
    <source>
        <dbReference type="EMBL" id="OTP76165.1"/>
    </source>
</evidence>
<name>A0A242MXP5_CABSO</name>
<dbReference type="RefSeq" id="WP_086386405.1">
    <property type="nucleotide sequence ID" value="NZ_NBTZ01000041.1"/>
</dbReference>
<evidence type="ECO:0000256" key="7">
    <source>
        <dbReference type="ARBA" id="ARBA00022448"/>
    </source>
</evidence>
<comment type="caution">
    <text evidence="14">The sequence shown here is derived from an EMBL/GenBank/DDBJ whole genome shotgun (WGS) entry which is preliminary data.</text>
</comment>
<evidence type="ECO:0000256" key="1">
    <source>
        <dbReference type="ARBA" id="ARBA00001965"/>
    </source>
</evidence>
<evidence type="ECO:0000256" key="10">
    <source>
        <dbReference type="ARBA" id="ARBA00022827"/>
    </source>
</evidence>
<dbReference type="InterPro" id="IPR024935">
    <property type="entry name" value="Rubredoxin_dom"/>
</dbReference>
<keyword evidence="12" id="KW-0408">Iron</keyword>
<evidence type="ECO:0000256" key="2">
    <source>
        <dbReference type="ARBA" id="ARBA00001974"/>
    </source>
</evidence>
<sequence>MNAIISDWKQYICRACGVIYDEQAGDPDSGLAPGTRFADIPDNWVCPLCGVQKNDFAPYEPVVVSREEREAVVTRETGVVIVGGGTAGWAVAEALRALDADVPITLVTACEGDRYRKPELSVALSQKKTTQSMIAEAATAAATRLKVSLLRNTFAIGLSPSLHQLRTTAGAVTYTQLVLAQGACPVMPDAFPKDLCWRINDLAMWGGVQRAVASGPKRIAVIGAGLIGCELAEDFARAGHHVTVLDVHTAPLTGLLPEKASARLLSSWATAGVQYKASRMVASVTQNYQGERIIQTTNGETLRADLVLSATGLATEPRLARAAGLSFENGIVVDSHTLRTSAPDIYALGDCISLEGAPCRYIEPIAGQAEAIAHAVLKRPHPGYQHQPPVLRVKTRSLPILMRGVPSRDLQWEVVDEDDQYLSMAQYRDGVVTASLKVGQRSLELAE</sequence>
<dbReference type="PANTHER" id="PTHR43429">
    <property type="entry name" value="PYRIDINE NUCLEOTIDE-DISULFIDE OXIDOREDUCTASE DOMAIN-CONTAINING"/>
    <property type="match status" value="1"/>
</dbReference>
<feature type="domain" description="Rubredoxin-like" evidence="13">
    <location>
        <begin position="8"/>
        <end position="59"/>
    </location>
</feature>
<dbReference type="PRINTS" id="PR00368">
    <property type="entry name" value="FADPNR"/>
</dbReference>
<dbReference type="InterPro" id="IPR018527">
    <property type="entry name" value="Rubredoxin_Fe_BS"/>
</dbReference>
<comment type="similarity">
    <text evidence="6">Belongs to the FAD-dependent oxidoreductase family.</text>
</comment>
<evidence type="ECO:0000256" key="12">
    <source>
        <dbReference type="ARBA" id="ARBA00023004"/>
    </source>
</evidence>
<dbReference type="Proteomes" id="UP000195221">
    <property type="component" value="Unassembled WGS sequence"/>
</dbReference>
<comment type="similarity">
    <text evidence="5">Belongs to the rubredoxin family.</text>
</comment>
<keyword evidence="8" id="KW-0285">Flavoprotein</keyword>
<dbReference type="GO" id="GO:0005506">
    <property type="term" value="F:iron ion binding"/>
    <property type="evidence" value="ECO:0007669"/>
    <property type="project" value="InterPro"/>
</dbReference>
<evidence type="ECO:0000256" key="11">
    <source>
        <dbReference type="ARBA" id="ARBA00022982"/>
    </source>
</evidence>
<dbReference type="PROSITE" id="PS50903">
    <property type="entry name" value="RUBREDOXIN_LIKE"/>
    <property type="match status" value="1"/>
</dbReference>
<evidence type="ECO:0000313" key="15">
    <source>
        <dbReference type="Proteomes" id="UP000195221"/>
    </source>
</evidence>
<keyword evidence="7" id="KW-0813">Transport</keyword>
<dbReference type="InterPro" id="IPR023753">
    <property type="entry name" value="FAD/NAD-binding_dom"/>
</dbReference>
<keyword evidence="9" id="KW-0479">Metal-binding</keyword>
<dbReference type="EMBL" id="NBTZ01000041">
    <property type="protein sequence ID" value="OTP76165.1"/>
    <property type="molecule type" value="Genomic_DNA"/>
</dbReference>
<evidence type="ECO:0000256" key="3">
    <source>
        <dbReference type="ARBA" id="ARBA00002792"/>
    </source>
</evidence>
<dbReference type="SUPFAM" id="SSF57802">
    <property type="entry name" value="Rubredoxin-like"/>
    <property type="match status" value="1"/>
</dbReference>
<gene>
    <name evidence="14" type="ORF">PAMC26577_11740</name>
</gene>
<evidence type="ECO:0000259" key="13">
    <source>
        <dbReference type="PROSITE" id="PS50903"/>
    </source>
</evidence>
<dbReference type="Gene3D" id="2.20.28.10">
    <property type="match status" value="1"/>
</dbReference>
<comment type="function">
    <text evidence="3">Involved in the hydrocarbon hydroxylating system, which transfers electrons from NADH to rubredoxin reductase and then through rubredoxin to alkane 1 monooxygenase.</text>
</comment>
<dbReference type="PRINTS" id="PR00163">
    <property type="entry name" value="RUBREDOXIN"/>
</dbReference>
<proteinExistence type="inferred from homology"/>
<dbReference type="PRINTS" id="PR00411">
    <property type="entry name" value="PNDRDTASEI"/>
</dbReference>
<dbReference type="SUPFAM" id="SSF51905">
    <property type="entry name" value="FAD/NAD(P)-binding domain"/>
    <property type="match status" value="1"/>
</dbReference>
<dbReference type="InterPro" id="IPR050260">
    <property type="entry name" value="FAD-bd_OxRdtase"/>
</dbReference>
<dbReference type="CDD" id="cd00730">
    <property type="entry name" value="rubredoxin"/>
    <property type="match status" value="1"/>
</dbReference>
<evidence type="ECO:0000256" key="6">
    <source>
        <dbReference type="ARBA" id="ARBA00006442"/>
    </source>
</evidence>
<dbReference type="Pfam" id="PF00301">
    <property type="entry name" value="Rubredoxin"/>
    <property type="match status" value="1"/>
</dbReference>
<comment type="cofactor">
    <cofactor evidence="1">
        <name>Fe(3+)</name>
        <dbReference type="ChEBI" id="CHEBI:29034"/>
    </cofactor>
</comment>
<dbReference type="GO" id="GO:0016491">
    <property type="term" value="F:oxidoreductase activity"/>
    <property type="evidence" value="ECO:0007669"/>
    <property type="project" value="InterPro"/>
</dbReference>
<dbReference type="FunFam" id="2.20.28.10:FF:000001">
    <property type="entry name" value="Rubredoxin"/>
    <property type="match status" value="1"/>
</dbReference>
<dbReference type="Gene3D" id="3.50.50.60">
    <property type="entry name" value="FAD/NAD(P)-binding domain"/>
    <property type="match status" value="2"/>
</dbReference>
<organism evidence="14 15">
    <name type="scientific">Caballeronia sordidicola</name>
    <name type="common">Burkholderia sordidicola</name>
    <dbReference type="NCBI Taxonomy" id="196367"/>
    <lineage>
        <taxon>Bacteria</taxon>
        <taxon>Pseudomonadati</taxon>
        <taxon>Pseudomonadota</taxon>
        <taxon>Betaproteobacteria</taxon>
        <taxon>Burkholderiales</taxon>
        <taxon>Burkholderiaceae</taxon>
        <taxon>Caballeronia</taxon>
    </lineage>
</organism>
<keyword evidence="10" id="KW-0274">FAD</keyword>
<dbReference type="PROSITE" id="PS00202">
    <property type="entry name" value="RUBREDOXIN"/>
    <property type="match status" value="1"/>
</dbReference>
<keyword evidence="11" id="KW-0249">Electron transport</keyword>
<protein>
    <submittedName>
        <fullName evidence="14">Rubredoxin-NAD(+) reductase</fullName>
    </submittedName>
</protein>
<accession>A0A242MXP5</accession>
<dbReference type="Pfam" id="PF07992">
    <property type="entry name" value="Pyr_redox_2"/>
    <property type="match status" value="1"/>
</dbReference>
<dbReference type="InterPro" id="IPR024934">
    <property type="entry name" value="Rubredoxin-like_dom"/>
</dbReference>
<evidence type="ECO:0000256" key="5">
    <source>
        <dbReference type="ARBA" id="ARBA00005337"/>
    </source>
</evidence>
<dbReference type="PANTHER" id="PTHR43429:SF3">
    <property type="entry name" value="NITRITE REDUCTASE [NAD(P)H]"/>
    <property type="match status" value="1"/>
</dbReference>
<dbReference type="InterPro" id="IPR036188">
    <property type="entry name" value="FAD/NAD-bd_sf"/>
</dbReference>
<evidence type="ECO:0000256" key="8">
    <source>
        <dbReference type="ARBA" id="ARBA00022630"/>
    </source>
</evidence>
<reference evidence="14 15" key="1">
    <citation type="submission" date="2017-03" db="EMBL/GenBank/DDBJ databases">
        <title>Genome analysis of strain PAMC 26577.</title>
        <authorList>
            <person name="Oh H.-M."/>
            <person name="Yang J.-A."/>
        </authorList>
    </citation>
    <scope>NUCLEOTIDE SEQUENCE [LARGE SCALE GENOMIC DNA]</scope>
    <source>
        <strain evidence="14 15">PAMC 26577</strain>
    </source>
</reference>
<evidence type="ECO:0000256" key="4">
    <source>
        <dbReference type="ARBA" id="ARBA00004933"/>
    </source>
</evidence>